<sequence length="101" mass="11356">MPLKIPEISRHVRELLGIEEPVFSRSIALPYRDNMGLFLEQKSRSGQKADALTFSQFVQEAGLEPHSTFPPLQQLQCKQPIPALITELILSETEPRSGLSQ</sequence>
<reference evidence="1" key="1">
    <citation type="submission" date="2025-08" db="UniProtKB">
        <authorList>
            <consortium name="Ensembl"/>
        </authorList>
    </citation>
    <scope>IDENTIFICATION</scope>
</reference>
<dbReference type="Ensembl" id="ENSPCLT00000009923.1">
    <property type="protein sequence ID" value="ENSPCLP00000007222.1"/>
    <property type="gene ID" value="ENSPCLG00000006037.1"/>
</dbReference>
<dbReference type="AlphaFoldDB" id="A0A669PDY0"/>
<dbReference type="Proteomes" id="UP000472261">
    <property type="component" value="Unplaced"/>
</dbReference>
<dbReference type="PANTHER" id="PTHR46829">
    <property type="entry name" value="STERILE ALPHA MOTIF DOMAIN-CONTAINING PROTEIN 15"/>
    <property type="match status" value="1"/>
</dbReference>
<evidence type="ECO:0000313" key="2">
    <source>
        <dbReference type="Proteomes" id="UP000472261"/>
    </source>
</evidence>
<evidence type="ECO:0000313" key="1">
    <source>
        <dbReference type="Ensembl" id="ENSPCLP00000007222.1"/>
    </source>
</evidence>
<protein>
    <recommendedName>
        <fullName evidence="3">Sterile alpha motif domain containing 15</fullName>
    </recommendedName>
</protein>
<name>A0A669PDY0_PHACC</name>
<reference evidence="1" key="2">
    <citation type="submission" date="2025-09" db="UniProtKB">
        <authorList>
            <consortium name="Ensembl"/>
        </authorList>
    </citation>
    <scope>IDENTIFICATION</scope>
</reference>
<proteinExistence type="predicted"/>
<keyword evidence="2" id="KW-1185">Reference proteome</keyword>
<dbReference type="PANTHER" id="PTHR46829:SF1">
    <property type="entry name" value="STERILE ALPHA MOTIF DOMAIN-CONTAINING PROTEIN 15"/>
    <property type="match status" value="1"/>
</dbReference>
<accession>A0A669PDY0</accession>
<dbReference type="OMA" id="CKQPIPA"/>
<evidence type="ECO:0008006" key="3">
    <source>
        <dbReference type="Google" id="ProtNLM"/>
    </source>
</evidence>
<organism evidence="1 2">
    <name type="scientific">Phasianus colchicus</name>
    <name type="common">Common pheasant</name>
    <dbReference type="NCBI Taxonomy" id="9054"/>
    <lineage>
        <taxon>Eukaryota</taxon>
        <taxon>Metazoa</taxon>
        <taxon>Chordata</taxon>
        <taxon>Craniata</taxon>
        <taxon>Vertebrata</taxon>
        <taxon>Euteleostomi</taxon>
        <taxon>Archelosauria</taxon>
        <taxon>Archosauria</taxon>
        <taxon>Dinosauria</taxon>
        <taxon>Saurischia</taxon>
        <taxon>Theropoda</taxon>
        <taxon>Coelurosauria</taxon>
        <taxon>Aves</taxon>
        <taxon>Neognathae</taxon>
        <taxon>Galloanserae</taxon>
        <taxon>Galliformes</taxon>
        <taxon>Phasianidae</taxon>
        <taxon>Phasianinae</taxon>
        <taxon>Phasianus</taxon>
    </lineage>
</organism>